<proteinExistence type="predicted"/>
<accession>A0A1S1YVL4</accession>
<dbReference type="STRING" id="915059.NH26_00165"/>
<dbReference type="PANTHER" id="PTHR39624:SF2">
    <property type="entry name" value="OSMC-LIKE PROTEIN"/>
    <property type="match status" value="1"/>
</dbReference>
<evidence type="ECO:0000313" key="2">
    <source>
        <dbReference type="Proteomes" id="UP000179797"/>
    </source>
</evidence>
<dbReference type="Proteomes" id="UP000179797">
    <property type="component" value="Unassembled WGS sequence"/>
</dbReference>
<dbReference type="Gene3D" id="3.40.50.1820">
    <property type="entry name" value="alpha/beta hydrolase"/>
    <property type="match status" value="1"/>
</dbReference>
<dbReference type="Pfam" id="PF02566">
    <property type="entry name" value="OsmC"/>
    <property type="match status" value="1"/>
</dbReference>
<dbReference type="InterPro" id="IPR015946">
    <property type="entry name" value="KH_dom-like_a/b"/>
</dbReference>
<organism evidence="1 2">
    <name type="scientific">Flammeovirga pacifica</name>
    <dbReference type="NCBI Taxonomy" id="915059"/>
    <lineage>
        <taxon>Bacteria</taxon>
        <taxon>Pseudomonadati</taxon>
        <taxon>Bacteroidota</taxon>
        <taxon>Cytophagia</taxon>
        <taxon>Cytophagales</taxon>
        <taxon>Flammeovirgaceae</taxon>
        <taxon>Flammeovirga</taxon>
    </lineage>
</organism>
<sequence>MLTTTINFLNRSGSSITAQLSLPADEKPLAYAIFVHCYAFSDQTFASDAIVRSLNQKGIGIFAIDFTGKLTGNAKYNASINDILDAANYLEENYKAPQLLIGHSIAASACLIAAKEMKSLEGIVSISGIVEKDQLEGRIKKLKTMTKFELGKNKLKIEEELATKLVANSFHSDIKQLKLPILLFHSPFDDVVHINNAETIYQLSFHPKSFISLDKANHFLTNDENAAYVGEMIGSWSERYVNMTNDNPLVTQHQTAVRIGTTQYITEIKAGKHHQIADEPIEDGGKDLGPNPYQFLLAGLGACTAMTLRMYANHKKWPLDEVYVHLNHEREYLKDANETNKRTAKLDKLYRHIQVKGDLSDEQRQRLLEIANKCPVHRTLENNPIIITDLLEE</sequence>
<evidence type="ECO:0000313" key="1">
    <source>
        <dbReference type="EMBL" id="OHX64865.1"/>
    </source>
</evidence>
<protein>
    <recommendedName>
        <fullName evidence="3">Osmotically inducible protein C</fullName>
    </recommendedName>
</protein>
<name>A0A1S1YVL4_FLAPC</name>
<dbReference type="AlphaFoldDB" id="A0A1S1YVL4"/>
<dbReference type="InterPro" id="IPR003718">
    <property type="entry name" value="OsmC/Ohr_fam"/>
</dbReference>
<gene>
    <name evidence="1" type="ORF">NH26_00165</name>
</gene>
<dbReference type="Gene3D" id="3.30.300.20">
    <property type="match status" value="1"/>
</dbReference>
<evidence type="ECO:0008006" key="3">
    <source>
        <dbReference type="Google" id="ProtNLM"/>
    </source>
</evidence>
<reference evidence="1 2" key="1">
    <citation type="journal article" date="2012" name="Int. J. Syst. Evol. Microbiol.">
        <title>Flammeovirga pacifica sp. nov., isolated from deep-sea sediment.</title>
        <authorList>
            <person name="Xu H."/>
            <person name="Fu Y."/>
            <person name="Yang N."/>
            <person name="Ding Z."/>
            <person name="Lai Q."/>
            <person name="Zeng R."/>
        </authorList>
    </citation>
    <scope>NUCLEOTIDE SEQUENCE [LARGE SCALE GENOMIC DNA]</scope>
    <source>
        <strain evidence="2">DSM 24597 / LMG 26175 / WPAGA1</strain>
    </source>
</reference>
<dbReference type="EMBL" id="JRYR02000001">
    <property type="protein sequence ID" value="OHX64865.1"/>
    <property type="molecule type" value="Genomic_DNA"/>
</dbReference>
<dbReference type="InterPro" id="IPR036102">
    <property type="entry name" value="OsmC/Ohrsf"/>
</dbReference>
<comment type="caution">
    <text evidence="1">The sequence shown here is derived from an EMBL/GenBank/DDBJ whole genome shotgun (WGS) entry which is preliminary data.</text>
</comment>
<keyword evidence="2" id="KW-1185">Reference proteome</keyword>
<dbReference type="OrthoDB" id="9791538at2"/>
<dbReference type="PANTHER" id="PTHR39624">
    <property type="entry name" value="PROTEIN INVOLVED IN RIMO-MEDIATED BETA-METHYLTHIOLATION OF RIBOSOMAL PROTEIN S12 YCAO"/>
    <property type="match status" value="1"/>
</dbReference>
<dbReference type="SUPFAM" id="SSF53474">
    <property type="entry name" value="alpha/beta-Hydrolases"/>
    <property type="match status" value="1"/>
</dbReference>
<dbReference type="SUPFAM" id="SSF82784">
    <property type="entry name" value="OsmC-like"/>
    <property type="match status" value="1"/>
</dbReference>
<dbReference type="InterPro" id="IPR029058">
    <property type="entry name" value="AB_hydrolase_fold"/>
</dbReference>